<accession>A0ACB8XBE1</accession>
<sequence length="189" mass="20564">MDPADTVGTQEHGLGTFRMITGLVSAYPGCDRQQKRQALELASNGLASDPWLLPRVPGLYEELRTALNKLPAKLQLAHLPRSLLPQLQPAKPQPRLQPVMPKPQLQPAKPKPRPANSQPQTQPRTANSQPQTQPRPAAPQPPSPQPASPARQRDPWWGSRLAIFPGSRGGRGGGRGSQRQLLSLHATDP</sequence>
<organism evidence="1 2">
    <name type="scientific">Scortum barcoo</name>
    <name type="common">barcoo grunter</name>
    <dbReference type="NCBI Taxonomy" id="214431"/>
    <lineage>
        <taxon>Eukaryota</taxon>
        <taxon>Metazoa</taxon>
        <taxon>Chordata</taxon>
        <taxon>Craniata</taxon>
        <taxon>Vertebrata</taxon>
        <taxon>Euteleostomi</taxon>
        <taxon>Actinopterygii</taxon>
        <taxon>Neopterygii</taxon>
        <taxon>Teleostei</taxon>
        <taxon>Neoteleostei</taxon>
        <taxon>Acanthomorphata</taxon>
        <taxon>Eupercaria</taxon>
        <taxon>Centrarchiformes</taxon>
        <taxon>Terapontoidei</taxon>
        <taxon>Terapontidae</taxon>
        <taxon>Scortum</taxon>
    </lineage>
</organism>
<proteinExistence type="predicted"/>
<name>A0ACB8XBE1_9TELE</name>
<dbReference type="Proteomes" id="UP000831701">
    <property type="component" value="Chromosome 1"/>
</dbReference>
<protein>
    <submittedName>
        <fullName evidence="1">Uncharacterized protein</fullName>
    </submittedName>
</protein>
<keyword evidence="2" id="KW-1185">Reference proteome</keyword>
<dbReference type="EMBL" id="CM041531">
    <property type="protein sequence ID" value="KAI3377185.1"/>
    <property type="molecule type" value="Genomic_DNA"/>
</dbReference>
<evidence type="ECO:0000313" key="1">
    <source>
        <dbReference type="EMBL" id="KAI3377185.1"/>
    </source>
</evidence>
<comment type="caution">
    <text evidence="1">The sequence shown here is derived from an EMBL/GenBank/DDBJ whole genome shotgun (WGS) entry which is preliminary data.</text>
</comment>
<reference evidence="1" key="1">
    <citation type="submission" date="2022-04" db="EMBL/GenBank/DDBJ databases">
        <title>Jade perch genome.</title>
        <authorList>
            <person name="Chao B."/>
        </authorList>
    </citation>
    <scope>NUCLEOTIDE SEQUENCE</scope>
    <source>
        <strain evidence="1">CB-2022</strain>
    </source>
</reference>
<evidence type="ECO:0000313" key="2">
    <source>
        <dbReference type="Proteomes" id="UP000831701"/>
    </source>
</evidence>
<gene>
    <name evidence="1" type="ORF">L3Q82_009097</name>
</gene>